<evidence type="ECO:0000313" key="2">
    <source>
        <dbReference type="Proteomes" id="UP001239111"/>
    </source>
</evidence>
<protein>
    <submittedName>
        <fullName evidence="1">Uncharacterized protein</fullName>
    </submittedName>
</protein>
<evidence type="ECO:0000313" key="1">
    <source>
        <dbReference type="EMBL" id="KAJ8665488.1"/>
    </source>
</evidence>
<name>A0ACC2N3D6_9HYME</name>
<sequence>MTTRRLTRLRSELSSLDSSYGARSAHSLTTRLMRFHARLSLAISHNVSEEIRLIIPGWLQRPYEVDNVIVFRECVQGHQCAAAVEMTALASTRLISTISCLNYPKKKNQLLEVYREIVDISQVTRGIQVQVESFLENQIQIIPWNLRILSGHLRLEIARDL</sequence>
<gene>
    <name evidence="1" type="ORF">QAD02_007150</name>
</gene>
<dbReference type="EMBL" id="CM056744">
    <property type="protein sequence ID" value="KAJ8665488.1"/>
    <property type="molecule type" value="Genomic_DNA"/>
</dbReference>
<dbReference type="Proteomes" id="UP001239111">
    <property type="component" value="Chromosome 4"/>
</dbReference>
<comment type="caution">
    <text evidence="1">The sequence shown here is derived from an EMBL/GenBank/DDBJ whole genome shotgun (WGS) entry which is preliminary data.</text>
</comment>
<accession>A0ACC2N3D6</accession>
<reference evidence="1" key="1">
    <citation type="submission" date="2023-04" db="EMBL/GenBank/DDBJ databases">
        <title>A chromosome-level genome assembly of the parasitoid wasp Eretmocerus hayati.</title>
        <authorList>
            <person name="Zhong Y."/>
            <person name="Liu S."/>
            <person name="Liu Y."/>
        </authorList>
    </citation>
    <scope>NUCLEOTIDE SEQUENCE</scope>
    <source>
        <strain evidence="1">ZJU_SS_LIU_2023</strain>
    </source>
</reference>
<organism evidence="1 2">
    <name type="scientific">Eretmocerus hayati</name>
    <dbReference type="NCBI Taxonomy" id="131215"/>
    <lineage>
        <taxon>Eukaryota</taxon>
        <taxon>Metazoa</taxon>
        <taxon>Ecdysozoa</taxon>
        <taxon>Arthropoda</taxon>
        <taxon>Hexapoda</taxon>
        <taxon>Insecta</taxon>
        <taxon>Pterygota</taxon>
        <taxon>Neoptera</taxon>
        <taxon>Endopterygota</taxon>
        <taxon>Hymenoptera</taxon>
        <taxon>Apocrita</taxon>
        <taxon>Proctotrupomorpha</taxon>
        <taxon>Chalcidoidea</taxon>
        <taxon>Aphelinidae</taxon>
        <taxon>Aphelininae</taxon>
        <taxon>Eretmocerus</taxon>
    </lineage>
</organism>
<keyword evidence="2" id="KW-1185">Reference proteome</keyword>
<proteinExistence type="predicted"/>